<dbReference type="SUPFAM" id="SSF53474">
    <property type="entry name" value="alpha/beta-Hydrolases"/>
    <property type="match status" value="1"/>
</dbReference>
<protein>
    <submittedName>
        <fullName evidence="5">Lipase</fullName>
    </submittedName>
</protein>
<keyword evidence="2" id="KW-0378">Hydrolase</keyword>
<dbReference type="PANTHER" id="PTHR46640:SF1">
    <property type="entry name" value="FUNGAL LIPASE-LIKE DOMAIN-CONTAINING PROTEIN-RELATED"/>
    <property type="match status" value="1"/>
</dbReference>
<evidence type="ECO:0000256" key="1">
    <source>
        <dbReference type="ARBA" id="ARBA00022729"/>
    </source>
</evidence>
<organism evidence="5 6">
    <name type="scientific">Purpureocillium lilacinum</name>
    <name type="common">Paecilomyces lilacinus</name>
    <dbReference type="NCBI Taxonomy" id="33203"/>
    <lineage>
        <taxon>Eukaryota</taxon>
        <taxon>Fungi</taxon>
        <taxon>Dikarya</taxon>
        <taxon>Ascomycota</taxon>
        <taxon>Pezizomycotina</taxon>
        <taxon>Sordariomycetes</taxon>
        <taxon>Hypocreomycetidae</taxon>
        <taxon>Hypocreales</taxon>
        <taxon>Ophiocordycipitaceae</taxon>
        <taxon>Purpureocillium</taxon>
    </lineage>
</organism>
<dbReference type="GO" id="GO:0016787">
    <property type="term" value="F:hydrolase activity"/>
    <property type="evidence" value="ECO:0007669"/>
    <property type="project" value="UniProtKB-KW"/>
</dbReference>
<dbReference type="InterPro" id="IPR002921">
    <property type="entry name" value="Fungal_lipase-type"/>
</dbReference>
<evidence type="ECO:0000256" key="2">
    <source>
        <dbReference type="ARBA" id="ARBA00022801"/>
    </source>
</evidence>
<evidence type="ECO:0000259" key="4">
    <source>
        <dbReference type="Pfam" id="PF01764"/>
    </source>
</evidence>
<sequence length="288" mass="31881">MKAIYLIALMSAATTNPIGPLEEDVQNVEQRRPLTDKNFGNLHVYVQHAAAAYCNVGKRTGDLIKCKGSCPGIKSDRVTISASFLGSWTGIGGYVALDHARREIVLVFRGNNNIRNFITDILFVWQDCDLVHECKVHSGFAKAWEEISDAATRAISVARCSHRKYKIVITGHSLGGAVATLAFAYLRRRGFAADLYTFGAPRVGNDHFSNWMTSRPGGQWRVTHRNDPIPPSASHLRRYRHISPEYLLTGSFVWKNDSLVDEVRRCGGIANTACNGGTFGLNLISHLH</sequence>
<feature type="chain" id="PRO_5012746111" evidence="3">
    <location>
        <begin position="16"/>
        <end position="288"/>
    </location>
</feature>
<dbReference type="InterPro" id="IPR029058">
    <property type="entry name" value="AB_hydrolase_fold"/>
</dbReference>
<dbReference type="PANTHER" id="PTHR46640">
    <property type="entry name" value="TRIACYLGLYCEROL LIPASE, PUTATIVE (AFU_ORTHOLOGUE AFUA_6G06510)-RELATED"/>
    <property type="match status" value="1"/>
</dbReference>
<dbReference type="CDD" id="cd00519">
    <property type="entry name" value="Lipase_3"/>
    <property type="match status" value="1"/>
</dbReference>
<feature type="signal peptide" evidence="3">
    <location>
        <begin position="1"/>
        <end position="15"/>
    </location>
</feature>
<dbReference type="AlphaFoldDB" id="A0A179G1X7"/>
<proteinExistence type="predicted"/>
<dbReference type="EMBL" id="LSBI01000019">
    <property type="protein sequence ID" value="OAQ71886.1"/>
    <property type="molecule type" value="Genomic_DNA"/>
</dbReference>
<evidence type="ECO:0000313" key="5">
    <source>
        <dbReference type="EMBL" id="OAQ71886.1"/>
    </source>
</evidence>
<feature type="domain" description="Fungal lipase-type" evidence="4">
    <location>
        <begin position="105"/>
        <end position="231"/>
    </location>
</feature>
<keyword evidence="1 3" id="KW-0732">Signal</keyword>
<dbReference type="Pfam" id="PF01764">
    <property type="entry name" value="Lipase_3"/>
    <property type="match status" value="1"/>
</dbReference>
<dbReference type="Gene3D" id="3.40.50.1820">
    <property type="entry name" value="alpha/beta hydrolase"/>
    <property type="match status" value="1"/>
</dbReference>
<accession>A0A179G1X7</accession>
<name>A0A179G1X7_PURLI</name>
<evidence type="ECO:0000313" key="6">
    <source>
        <dbReference type="Proteomes" id="UP000078340"/>
    </source>
</evidence>
<evidence type="ECO:0000256" key="3">
    <source>
        <dbReference type="SAM" id="SignalP"/>
    </source>
</evidence>
<comment type="caution">
    <text evidence="5">The sequence shown here is derived from an EMBL/GenBank/DDBJ whole genome shotgun (WGS) entry which is preliminary data.</text>
</comment>
<reference evidence="5 6" key="1">
    <citation type="submission" date="2016-02" db="EMBL/GenBank/DDBJ databases">
        <title>Biosynthesis of antibiotic leucinostatins and their inhibition on Phytophthora in bio-control Purpureocillium lilacinum.</title>
        <authorList>
            <person name="Wang G."/>
            <person name="Liu Z."/>
            <person name="Lin R."/>
            <person name="Li E."/>
            <person name="Mao Z."/>
            <person name="Ling J."/>
            <person name="Yin W."/>
            <person name="Xie B."/>
        </authorList>
    </citation>
    <scope>NUCLEOTIDE SEQUENCE [LARGE SCALE GENOMIC DNA]</scope>
    <source>
        <strain evidence="5">PLFJ-1</strain>
    </source>
</reference>
<gene>
    <name evidence="5" type="ORF">VFPFJ_10973</name>
</gene>
<dbReference type="OMA" id="PEYWISS"/>
<dbReference type="InterPro" id="IPR051299">
    <property type="entry name" value="AB_hydrolase_lip/est"/>
</dbReference>
<dbReference type="Proteomes" id="UP000078340">
    <property type="component" value="Unassembled WGS sequence"/>
</dbReference>
<dbReference type="GO" id="GO:0006629">
    <property type="term" value="P:lipid metabolic process"/>
    <property type="evidence" value="ECO:0007669"/>
    <property type="project" value="InterPro"/>
</dbReference>